<gene>
    <name evidence="1" type="ORF">HEB94_003157</name>
</gene>
<dbReference type="Gene3D" id="3.10.450.50">
    <property type="match status" value="1"/>
</dbReference>
<dbReference type="GO" id="GO:0030638">
    <property type="term" value="P:polyketide metabolic process"/>
    <property type="evidence" value="ECO:0007669"/>
    <property type="project" value="InterPro"/>
</dbReference>
<dbReference type="EMBL" id="JADBEM010000001">
    <property type="protein sequence ID" value="MBE1606309.1"/>
    <property type="molecule type" value="Genomic_DNA"/>
</dbReference>
<protein>
    <recommendedName>
        <fullName evidence="3">SnoaL-like polyketide cyclase</fullName>
    </recommendedName>
</protein>
<dbReference type="InterPro" id="IPR032710">
    <property type="entry name" value="NTF2-like_dom_sf"/>
</dbReference>
<dbReference type="AlphaFoldDB" id="A0A927MTE4"/>
<dbReference type="RefSeq" id="WP_192750460.1">
    <property type="nucleotide sequence ID" value="NZ_BAABJL010000085.1"/>
</dbReference>
<dbReference type="Proteomes" id="UP000638648">
    <property type="component" value="Unassembled WGS sequence"/>
</dbReference>
<name>A0A927MTE4_9ACTN</name>
<keyword evidence="2" id="KW-1185">Reference proteome</keyword>
<dbReference type="Pfam" id="PF07366">
    <property type="entry name" value="SnoaL"/>
    <property type="match status" value="1"/>
</dbReference>
<proteinExistence type="predicted"/>
<evidence type="ECO:0000313" key="1">
    <source>
        <dbReference type="EMBL" id="MBE1606309.1"/>
    </source>
</evidence>
<dbReference type="SUPFAM" id="SSF54427">
    <property type="entry name" value="NTF2-like"/>
    <property type="match status" value="1"/>
</dbReference>
<evidence type="ECO:0000313" key="2">
    <source>
        <dbReference type="Proteomes" id="UP000638648"/>
    </source>
</evidence>
<dbReference type="InterPro" id="IPR009959">
    <property type="entry name" value="Cyclase_SnoaL-like"/>
</dbReference>
<organism evidence="1 2">
    <name type="scientific">Actinopolymorpha pittospori</name>
    <dbReference type="NCBI Taxonomy" id="648752"/>
    <lineage>
        <taxon>Bacteria</taxon>
        <taxon>Bacillati</taxon>
        <taxon>Actinomycetota</taxon>
        <taxon>Actinomycetes</taxon>
        <taxon>Propionibacteriales</taxon>
        <taxon>Actinopolymorphaceae</taxon>
        <taxon>Actinopolymorpha</taxon>
    </lineage>
</organism>
<evidence type="ECO:0008006" key="3">
    <source>
        <dbReference type="Google" id="ProtNLM"/>
    </source>
</evidence>
<accession>A0A927MTE4</accession>
<reference evidence="1" key="1">
    <citation type="submission" date="2020-10" db="EMBL/GenBank/DDBJ databases">
        <title>Sequencing the genomes of 1000 actinobacteria strains.</title>
        <authorList>
            <person name="Klenk H.-P."/>
        </authorList>
    </citation>
    <scope>NUCLEOTIDE SEQUENCE</scope>
    <source>
        <strain evidence="1">DSM 45354</strain>
    </source>
</reference>
<sequence>MSAFIDRLLRLWDEPIIDWAAAETAFRSVYADPVTVNDVKMPVSDLIRRAVALQETYEGRTTEVVECMETPGRIALAIRIRGRHVGALATPLGPVTPTGRMVEIRVIDLLTLSGGLVTSMWTASDELGLLRQLDAIALASPGPA</sequence>
<comment type="caution">
    <text evidence="1">The sequence shown here is derived from an EMBL/GenBank/DDBJ whole genome shotgun (WGS) entry which is preliminary data.</text>
</comment>